<protein>
    <submittedName>
        <fullName evidence="6">Cl- channel, voltage gated</fullName>
    </submittedName>
</protein>
<dbReference type="InterPro" id="IPR050368">
    <property type="entry name" value="ClC-type_chloride_channel"/>
</dbReference>
<keyword evidence="3 5" id="KW-1133">Transmembrane helix</keyword>
<gene>
    <name evidence="6" type="ORF">Dace_3121</name>
</gene>
<sequence>MPIRWDVREHLSLGWFVVRWLLMIAPVAVLIGSSVAFFLWLLAEATQTRWAHPELVFGLPLAGIFIVWCYHSMGSTAGGGNNLVMEQIHQPGAGIPKRMMPLVLFATVITHLFGGSAGREGTAVQMGGSIAQVFSRPFRLSEEDTRILLTCGVAAGFGAVFGTPLAGAIFALEVLAVGKMRYEALIPCLMASVLGDLVCTAWGIGHTQYQIVAPELHIDAAVAHVSLVLAAKVMLASILFGLAGFLFAEITHALSGLFKKYVTRYWLRPVIGAVVVLGISFLLGTRDYLGLGVGSASGDGISIVNAFSGVGVTPWSWWWKLLLTAITLSSGFKGGEVTPLFFVGATLGAALAGVLGVPVDLLAGIGFIAVFAGATNTPLACTLMGVELFGAQYLEYFAIACFLSYLFSGHSSIYLSQQIAAPKGGVFRYRGVDTLKSARDARRFWWHRQSHDE</sequence>
<dbReference type="CDD" id="cd03682">
    <property type="entry name" value="ClC_sycA_like"/>
    <property type="match status" value="1"/>
</dbReference>
<keyword evidence="2 5" id="KW-0812">Transmembrane</keyword>
<dbReference type="PRINTS" id="PR00762">
    <property type="entry name" value="CLCHANNEL"/>
</dbReference>
<evidence type="ECO:0000256" key="2">
    <source>
        <dbReference type="ARBA" id="ARBA00022692"/>
    </source>
</evidence>
<dbReference type="SUPFAM" id="SSF81340">
    <property type="entry name" value="Clc chloride channel"/>
    <property type="match status" value="1"/>
</dbReference>
<evidence type="ECO:0000256" key="5">
    <source>
        <dbReference type="SAM" id="Phobius"/>
    </source>
</evidence>
<dbReference type="GO" id="GO:0015108">
    <property type="term" value="F:chloride transmembrane transporter activity"/>
    <property type="evidence" value="ECO:0007669"/>
    <property type="project" value="InterPro"/>
</dbReference>
<dbReference type="OrthoDB" id="9767361at2"/>
<name>Q1K448_DESA6</name>
<organism evidence="6 7">
    <name type="scientific">Desulfuromonas acetoxidans (strain DSM 684 / 11070)</name>
    <dbReference type="NCBI Taxonomy" id="281689"/>
    <lineage>
        <taxon>Bacteria</taxon>
        <taxon>Pseudomonadati</taxon>
        <taxon>Thermodesulfobacteriota</taxon>
        <taxon>Desulfuromonadia</taxon>
        <taxon>Desulfuromonadales</taxon>
        <taxon>Desulfuromonadaceae</taxon>
        <taxon>Desulfuromonas</taxon>
    </lineage>
</organism>
<dbReference type="Pfam" id="PF00654">
    <property type="entry name" value="Voltage_CLC"/>
    <property type="match status" value="1"/>
</dbReference>
<feature type="transmembrane region" description="Helical" evidence="5">
    <location>
        <begin position="20"/>
        <end position="43"/>
    </location>
</feature>
<dbReference type="AlphaFoldDB" id="Q1K448"/>
<accession>Q1K448</accession>
<comment type="subcellular location">
    <subcellularLocation>
        <location evidence="1">Membrane</location>
        <topology evidence="1">Multi-pass membrane protein</topology>
    </subcellularLocation>
</comment>
<feature type="transmembrane region" description="Helical" evidence="5">
    <location>
        <begin position="147"/>
        <end position="172"/>
    </location>
</feature>
<evidence type="ECO:0000256" key="4">
    <source>
        <dbReference type="ARBA" id="ARBA00023136"/>
    </source>
</evidence>
<dbReference type="PANTHER" id="PTHR43427:SF12">
    <property type="entry name" value="CHLORIDE TRANSPORTER"/>
    <property type="match status" value="1"/>
</dbReference>
<evidence type="ECO:0000313" key="7">
    <source>
        <dbReference type="Proteomes" id="UP000005695"/>
    </source>
</evidence>
<dbReference type="EMBL" id="AAEW02000001">
    <property type="protein sequence ID" value="EAT17255.1"/>
    <property type="molecule type" value="Genomic_DNA"/>
</dbReference>
<dbReference type="PANTHER" id="PTHR43427">
    <property type="entry name" value="CHLORIDE CHANNEL PROTEIN CLC-E"/>
    <property type="match status" value="1"/>
</dbReference>
<dbReference type="RefSeq" id="WP_005997502.1">
    <property type="nucleotide sequence ID" value="NZ_AAEW02000001.1"/>
</dbReference>
<reference evidence="6" key="1">
    <citation type="submission" date="2006-05" db="EMBL/GenBank/DDBJ databases">
        <title>Annotation of the draft genome assembly of Desulfuromonas acetoxidans DSM 684.</title>
        <authorList>
            <consortium name="US DOE Joint Genome Institute (JGI-ORNL)"/>
            <person name="Larimer F."/>
            <person name="Land M."/>
            <person name="Hauser L."/>
        </authorList>
    </citation>
    <scope>NUCLEOTIDE SEQUENCE [LARGE SCALE GENOMIC DNA]</scope>
    <source>
        <strain evidence="6">DSM 684</strain>
    </source>
</reference>
<feature type="transmembrane region" description="Helical" evidence="5">
    <location>
        <begin position="225"/>
        <end position="245"/>
    </location>
</feature>
<dbReference type="InterPro" id="IPR001807">
    <property type="entry name" value="ClC"/>
</dbReference>
<feature type="transmembrane region" description="Helical" evidence="5">
    <location>
        <begin position="340"/>
        <end position="373"/>
    </location>
</feature>
<evidence type="ECO:0000313" key="6">
    <source>
        <dbReference type="EMBL" id="EAT17255.1"/>
    </source>
</evidence>
<dbReference type="InterPro" id="IPR014743">
    <property type="entry name" value="Cl-channel_core"/>
</dbReference>
<keyword evidence="4 5" id="KW-0472">Membrane</keyword>
<dbReference type="Gene3D" id="1.10.3080.10">
    <property type="entry name" value="Clc chloride channel"/>
    <property type="match status" value="1"/>
</dbReference>
<evidence type="ECO:0000256" key="3">
    <source>
        <dbReference type="ARBA" id="ARBA00022989"/>
    </source>
</evidence>
<feature type="transmembrane region" description="Helical" evidence="5">
    <location>
        <begin position="265"/>
        <end position="283"/>
    </location>
</feature>
<dbReference type="GO" id="GO:0016020">
    <property type="term" value="C:membrane"/>
    <property type="evidence" value="ECO:0007669"/>
    <property type="project" value="UniProtKB-SubCell"/>
</dbReference>
<feature type="transmembrane region" description="Helical" evidence="5">
    <location>
        <begin position="55"/>
        <end position="73"/>
    </location>
</feature>
<keyword evidence="7" id="KW-1185">Reference proteome</keyword>
<feature type="transmembrane region" description="Helical" evidence="5">
    <location>
        <begin position="184"/>
        <end position="205"/>
    </location>
</feature>
<comment type="caution">
    <text evidence="6">The sequence shown here is derived from an EMBL/GenBank/DDBJ whole genome shotgun (WGS) entry which is preliminary data.</text>
</comment>
<reference evidence="6" key="2">
    <citation type="submission" date="2006-05" db="EMBL/GenBank/DDBJ databases">
        <title>Sequencing of the draft genome and assembly of Desulfuromonas acetoxidans DSM 684.</title>
        <authorList>
            <consortium name="US DOE Joint Genome Institute (JGI-PGF)"/>
            <person name="Copeland A."/>
            <person name="Lucas S."/>
            <person name="Lapidus A."/>
            <person name="Barry K."/>
            <person name="Detter J.C."/>
            <person name="Glavina del Rio T."/>
            <person name="Hammon N."/>
            <person name="Israni S."/>
            <person name="Dalin E."/>
            <person name="Tice H."/>
            <person name="Bruce D."/>
            <person name="Pitluck S."/>
            <person name="Richardson P."/>
        </authorList>
    </citation>
    <scope>NUCLEOTIDE SEQUENCE [LARGE SCALE GENOMIC DNA]</scope>
    <source>
        <strain evidence="6">DSM 684</strain>
    </source>
</reference>
<dbReference type="Proteomes" id="UP000005695">
    <property type="component" value="Unassembled WGS sequence"/>
</dbReference>
<feature type="transmembrane region" description="Helical" evidence="5">
    <location>
        <begin position="393"/>
        <end position="415"/>
    </location>
</feature>
<proteinExistence type="predicted"/>
<evidence type="ECO:0000256" key="1">
    <source>
        <dbReference type="ARBA" id="ARBA00004141"/>
    </source>
</evidence>